<keyword evidence="2" id="KW-1185">Reference proteome</keyword>
<proteinExistence type="predicted"/>
<accession>A0A1E3Q3Q1</accession>
<evidence type="ECO:0000313" key="2">
    <source>
        <dbReference type="Proteomes" id="UP000094385"/>
    </source>
</evidence>
<dbReference type="AlphaFoldDB" id="A0A1E3Q3Q1"/>
<sequence length="114" mass="13387">MIYGNTYSYRSYYFTQCLVLVRIGRYDNIVPCKCTRSGQFFRRTRKPSYIILFSMFTPRKYETCPRSFILNSCCRVLFSSLMCWISLPNIIRSSTYSATITSGLMNRHGSFCDI</sequence>
<dbReference type="EMBL" id="KV454297">
    <property type="protein sequence ID" value="ODQ71792.1"/>
    <property type="molecule type" value="Genomic_DNA"/>
</dbReference>
<reference evidence="1 2" key="1">
    <citation type="journal article" date="2016" name="Proc. Natl. Acad. Sci. U.S.A.">
        <title>Comparative genomics of biotechnologically important yeasts.</title>
        <authorList>
            <person name="Riley R."/>
            <person name="Haridas S."/>
            <person name="Wolfe K.H."/>
            <person name="Lopes M.R."/>
            <person name="Hittinger C.T."/>
            <person name="Goeker M."/>
            <person name="Salamov A.A."/>
            <person name="Wisecaver J.H."/>
            <person name="Long T.M."/>
            <person name="Calvey C.H."/>
            <person name="Aerts A.L."/>
            <person name="Barry K.W."/>
            <person name="Choi C."/>
            <person name="Clum A."/>
            <person name="Coughlan A.Y."/>
            <person name="Deshpande S."/>
            <person name="Douglass A.P."/>
            <person name="Hanson S.J."/>
            <person name="Klenk H.-P."/>
            <person name="LaButti K.M."/>
            <person name="Lapidus A."/>
            <person name="Lindquist E.A."/>
            <person name="Lipzen A.M."/>
            <person name="Meier-Kolthoff J.P."/>
            <person name="Ohm R.A."/>
            <person name="Otillar R.P."/>
            <person name="Pangilinan J.L."/>
            <person name="Peng Y."/>
            <person name="Rokas A."/>
            <person name="Rosa C.A."/>
            <person name="Scheuner C."/>
            <person name="Sibirny A.A."/>
            <person name="Slot J.C."/>
            <person name="Stielow J.B."/>
            <person name="Sun H."/>
            <person name="Kurtzman C.P."/>
            <person name="Blackwell M."/>
            <person name="Grigoriev I.V."/>
            <person name="Jeffries T.W."/>
        </authorList>
    </citation>
    <scope>NUCLEOTIDE SEQUENCE [LARGE SCALE GENOMIC DNA]</scope>
    <source>
        <strain evidence="1 2">NRRL Y-11557</strain>
    </source>
</reference>
<evidence type="ECO:0000313" key="1">
    <source>
        <dbReference type="EMBL" id="ODQ71792.1"/>
    </source>
</evidence>
<organism evidence="1 2">
    <name type="scientific">Lipomyces starkeyi NRRL Y-11557</name>
    <dbReference type="NCBI Taxonomy" id="675824"/>
    <lineage>
        <taxon>Eukaryota</taxon>
        <taxon>Fungi</taxon>
        <taxon>Dikarya</taxon>
        <taxon>Ascomycota</taxon>
        <taxon>Saccharomycotina</taxon>
        <taxon>Lipomycetes</taxon>
        <taxon>Lipomycetales</taxon>
        <taxon>Lipomycetaceae</taxon>
        <taxon>Lipomyces</taxon>
    </lineage>
</organism>
<gene>
    <name evidence="1" type="ORF">LIPSTDRAFT_331637</name>
</gene>
<name>A0A1E3Q3Q1_LIPST</name>
<dbReference type="Proteomes" id="UP000094385">
    <property type="component" value="Unassembled WGS sequence"/>
</dbReference>
<protein>
    <submittedName>
        <fullName evidence="1">Uncharacterized protein</fullName>
    </submittedName>
</protein>